<dbReference type="Proteomes" id="UP001165063">
    <property type="component" value="Unassembled WGS sequence"/>
</dbReference>
<organism evidence="1 2">
    <name type="scientific">Ambrosiozyma monospora</name>
    <name type="common">Yeast</name>
    <name type="synonym">Endomycopsis monosporus</name>
    <dbReference type="NCBI Taxonomy" id="43982"/>
    <lineage>
        <taxon>Eukaryota</taxon>
        <taxon>Fungi</taxon>
        <taxon>Dikarya</taxon>
        <taxon>Ascomycota</taxon>
        <taxon>Saccharomycotina</taxon>
        <taxon>Pichiomycetes</taxon>
        <taxon>Pichiales</taxon>
        <taxon>Pichiaceae</taxon>
        <taxon>Ambrosiozyma</taxon>
    </lineage>
</organism>
<evidence type="ECO:0000313" key="1">
    <source>
        <dbReference type="EMBL" id="GMG20621.1"/>
    </source>
</evidence>
<comment type="caution">
    <text evidence="1">The sequence shown here is derived from an EMBL/GenBank/DDBJ whole genome shotgun (WGS) entry which is preliminary data.</text>
</comment>
<name>A0A9W7DDR5_AMBMO</name>
<accession>A0A9W7DDR5</accession>
<reference evidence="1" key="1">
    <citation type="submission" date="2023-04" db="EMBL/GenBank/DDBJ databases">
        <title>Ambrosiozyma monospora NBRC 1965.</title>
        <authorList>
            <person name="Ichikawa N."/>
            <person name="Sato H."/>
            <person name="Tonouchi N."/>
        </authorList>
    </citation>
    <scope>NUCLEOTIDE SEQUENCE</scope>
    <source>
        <strain evidence="1">NBRC 1965</strain>
    </source>
</reference>
<gene>
    <name evidence="1" type="ORF">Amon01_000137000</name>
</gene>
<protein>
    <submittedName>
        <fullName evidence="1">Unnamed protein product</fullName>
    </submittedName>
</protein>
<dbReference type="EMBL" id="BSXU01000418">
    <property type="protein sequence ID" value="GMG20621.1"/>
    <property type="molecule type" value="Genomic_DNA"/>
</dbReference>
<evidence type="ECO:0000313" key="2">
    <source>
        <dbReference type="Proteomes" id="UP001165063"/>
    </source>
</evidence>
<keyword evidence="2" id="KW-1185">Reference proteome</keyword>
<dbReference type="AlphaFoldDB" id="A0A9W7DDR5"/>
<proteinExistence type="predicted"/>
<sequence length="70" mass="7416">MQLRTCNLQLATGNWQVIYLHCAVVAGLVKPDSSPDSSPDSTKPFAMAHSLQTLALESDSWGSGGLVLNS</sequence>